<evidence type="ECO:0000313" key="2">
    <source>
        <dbReference type="EMBL" id="WTU39103.1"/>
    </source>
</evidence>
<organism evidence="2">
    <name type="scientific">Streptomyces sp. NBC_00060</name>
    <dbReference type="NCBI Taxonomy" id="2975636"/>
    <lineage>
        <taxon>Bacteria</taxon>
        <taxon>Bacillati</taxon>
        <taxon>Actinomycetota</taxon>
        <taxon>Actinomycetes</taxon>
        <taxon>Kitasatosporales</taxon>
        <taxon>Streptomycetaceae</taxon>
        <taxon>Streptomyces</taxon>
    </lineage>
</organism>
<keyword evidence="1" id="KW-0472">Membrane</keyword>
<sequence length="95" mass="10594">MSRRYGGNPAATIILIIADITAVILILWIAFFLLDANTANDLVSWVHHAANWLSGWSRDMFNVESDNWRTVLNYGLPAVVYLLIGHAVAGRVNRT</sequence>
<feature type="transmembrane region" description="Helical" evidence="1">
    <location>
        <begin position="12"/>
        <end position="34"/>
    </location>
</feature>
<protein>
    <submittedName>
        <fullName evidence="2">Uncharacterized protein</fullName>
    </submittedName>
</protein>
<dbReference type="EMBL" id="CP108253">
    <property type="protein sequence ID" value="WTU39103.1"/>
    <property type="molecule type" value="Genomic_DNA"/>
</dbReference>
<dbReference type="AlphaFoldDB" id="A0AAU2GTB5"/>
<proteinExistence type="predicted"/>
<feature type="transmembrane region" description="Helical" evidence="1">
    <location>
        <begin position="71"/>
        <end position="89"/>
    </location>
</feature>
<evidence type="ECO:0000256" key="1">
    <source>
        <dbReference type="SAM" id="Phobius"/>
    </source>
</evidence>
<keyword evidence="1" id="KW-0812">Transmembrane</keyword>
<keyword evidence="1" id="KW-1133">Transmembrane helix</keyword>
<reference evidence="2" key="1">
    <citation type="submission" date="2022-10" db="EMBL/GenBank/DDBJ databases">
        <title>The complete genomes of actinobacterial strains from the NBC collection.</title>
        <authorList>
            <person name="Joergensen T.S."/>
            <person name="Alvarez Arevalo M."/>
            <person name="Sterndorff E.B."/>
            <person name="Faurdal D."/>
            <person name="Vuksanovic O."/>
            <person name="Mourched A.-S."/>
            <person name="Charusanti P."/>
            <person name="Shaw S."/>
            <person name="Blin K."/>
            <person name="Weber T."/>
        </authorList>
    </citation>
    <scope>NUCLEOTIDE SEQUENCE</scope>
    <source>
        <strain evidence="2">NBC_00060</strain>
    </source>
</reference>
<name>A0AAU2GTB5_9ACTN</name>
<accession>A0AAU2GTB5</accession>
<gene>
    <name evidence="2" type="ORF">OHV25_05675</name>
</gene>